<feature type="domain" description="DUF1648" evidence="3">
    <location>
        <begin position="11"/>
        <end position="58"/>
    </location>
</feature>
<name>A0ABP0UVJ9_9BRYO</name>
<feature type="transmembrane region" description="Helical" evidence="1">
    <location>
        <begin position="43"/>
        <end position="67"/>
    </location>
</feature>
<feature type="transmembrane region" description="Helical" evidence="1">
    <location>
        <begin position="88"/>
        <end position="105"/>
    </location>
</feature>
<dbReference type="InterPro" id="IPR012867">
    <property type="entry name" value="DUF1648"/>
</dbReference>
<protein>
    <recommendedName>
        <fullName evidence="3">DUF1648 domain-containing protein</fullName>
    </recommendedName>
</protein>
<feature type="signal peptide" evidence="2">
    <location>
        <begin position="1"/>
        <end position="19"/>
    </location>
</feature>
<dbReference type="Pfam" id="PF13630">
    <property type="entry name" value="SdpI"/>
    <property type="match status" value="1"/>
</dbReference>
<evidence type="ECO:0000259" key="3">
    <source>
        <dbReference type="Pfam" id="PF07853"/>
    </source>
</evidence>
<evidence type="ECO:0000313" key="5">
    <source>
        <dbReference type="Proteomes" id="UP001497512"/>
    </source>
</evidence>
<keyword evidence="1" id="KW-0812">Transmembrane</keyword>
<evidence type="ECO:0000256" key="1">
    <source>
        <dbReference type="SAM" id="Phobius"/>
    </source>
</evidence>
<dbReference type="InterPro" id="IPR025962">
    <property type="entry name" value="SdpI/YhfL"/>
</dbReference>
<sequence length="224" mass="24981">MAHPVALAGVLTLLSLILAIHNWHKTPERVPLWWDLEAHPLLFVPRWFGLLLLPVLTILIPYLVYLVSLQDSNLQSAGEESKRSVDRLILLPAFFLFTVQNFVILPAAKSETHNFDASFFVAVVALWLLWFGHVVESLEPNSVLGLITPWTSDSSNFTYTQQIGGKILIVSAVILLIAAWFVPVGWLLLVVLLVFFFGPFVVIWGLSYGYTTSSSGADQPLLNN</sequence>
<reference evidence="4" key="1">
    <citation type="submission" date="2024-02" db="EMBL/GenBank/DDBJ databases">
        <authorList>
            <consortium name="ELIXIR-Norway"/>
            <consortium name="Elixir Norway"/>
        </authorList>
    </citation>
    <scope>NUCLEOTIDE SEQUENCE</scope>
</reference>
<dbReference type="PANTHER" id="PTHR37810:SF5">
    <property type="entry name" value="IMMUNITY PROTEIN SDPI"/>
    <property type="match status" value="1"/>
</dbReference>
<keyword evidence="2" id="KW-0732">Signal</keyword>
<feature type="transmembrane region" description="Helical" evidence="1">
    <location>
        <begin position="187"/>
        <end position="206"/>
    </location>
</feature>
<proteinExistence type="predicted"/>
<organism evidence="4 5">
    <name type="scientific">Sphagnum troendelagicum</name>
    <dbReference type="NCBI Taxonomy" id="128251"/>
    <lineage>
        <taxon>Eukaryota</taxon>
        <taxon>Viridiplantae</taxon>
        <taxon>Streptophyta</taxon>
        <taxon>Embryophyta</taxon>
        <taxon>Bryophyta</taxon>
        <taxon>Sphagnophytina</taxon>
        <taxon>Sphagnopsida</taxon>
        <taxon>Sphagnales</taxon>
        <taxon>Sphagnaceae</taxon>
        <taxon>Sphagnum</taxon>
    </lineage>
</organism>
<dbReference type="EMBL" id="OZ019899">
    <property type="protein sequence ID" value="CAK9231380.1"/>
    <property type="molecule type" value="Genomic_DNA"/>
</dbReference>
<feature type="chain" id="PRO_5047278565" description="DUF1648 domain-containing protein" evidence="2">
    <location>
        <begin position="20"/>
        <end position="224"/>
    </location>
</feature>
<evidence type="ECO:0000256" key="2">
    <source>
        <dbReference type="SAM" id="SignalP"/>
    </source>
</evidence>
<feature type="transmembrane region" description="Helical" evidence="1">
    <location>
        <begin position="117"/>
        <end position="135"/>
    </location>
</feature>
<feature type="transmembrane region" description="Helical" evidence="1">
    <location>
        <begin position="163"/>
        <end position="181"/>
    </location>
</feature>
<dbReference type="Pfam" id="PF07853">
    <property type="entry name" value="DUF1648"/>
    <property type="match status" value="1"/>
</dbReference>
<dbReference type="Proteomes" id="UP001497512">
    <property type="component" value="Chromosome 7"/>
</dbReference>
<gene>
    <name evidence="4" type="ORF">CSSPTR1EN2_LOCUS20559</name>
</gene>
<keyword evidence="1" id="KW-0472">Membrane</keyword>
<evidence type="ECO:0000313" key="4">
    <source>
        <dbReference type="EMBL" id="CAK9231380.1"/>
    </source>
</evidence>
<keyword evidence="5" id="KW-1185">Reference proteome</keyword>
<dbReference type="PANTHER" id="PTHR37810">
    <property type="entry name" value="IMMUNITY PROTEIN SDPI"/>
    <property type="match status" value="1"/>
</dbReference>
<keyword evidence="1" id="KW-1133">Transmembrane helix</keyword>
<accession>A0ABP0UVJ9</accession>